<keyword evidence="2" id="KW-1185">Reference proteome</keyword>
<name>A0A2T3J9K9_9GAMM</name>
<dbReference type="RefSeq" id="WP_107244762.1">
    <property type="nucleotide sequence ID" value="NZ_PYMJ01000030.1"/>
</dbReference>
<dbReference type="Proteomes" id="UP000240987">
    <property type="component" value="Unassembled WGS sequence"/>
</dbReference>
<dbReference type="InterPro" id="IPR034660">
    <property type="entry name" value="DinB/YfiT-like"/>
</dbReference>
<comment type="caution">
    <text evidence="1">The sequence shown here is derived from an EMBL/GenBank/DDBJ whole genome shotgun (WGS) entry which is preliminary data.</text>
</comment>
<sequence length="194" mass="21590">MTIPASSATHVNPSISPLASDVHVLDSCVTGNVDVIEQGIALLDTLSDDDYQHVAIPYVNSSIGEHFRHSLDLYYSLMNEQKTGIIDYDFRRRGSPVEACRTTALREFEHIKQWLLALRSGDIYRHVEVKTEVSLHQQYSEQLTSSMARELIFVAAHAIHHYALIRVSALYCNADVSADFGIAPATASYLRGQA</sequence>
<gene>
    <name evidence="1" type="ORF">C9J12_22600</name>
</gene>
<evidence type="ECO:0000313" key="1">
    <source>
        <dbReference type="EMBL" id="PSU45496.1"/>
    </source>
</evidence>
<reference evidence="1 2" key="1">
    <citation type="submission" date="2018-01" db="EMBL/GenBank/DDBJ databases">
        <title>Whole genome sequencing of Histamine producing bacteria.</title>
        <authorList>
            <person name="Butler K."/>
        </authorList>
    </citation>
    <scope>NUCLEOTIDE SEQUENCE [LARGE SCALE GENOMIC DNA]</scope>
    <source>
        <strain evidence="1 2">JCM 12947</strain>
    </source>
</reference>
<accession>A0A2T3J9K9</accession>
<dbReference type="AlphaFoldDB" id="A0A2T3J9K9"/>
<dbReference type="OrthoDB" id="1162179at2"/>
<dbReference type="EMBL" id="PYMJ01000030">
    <property type="protein sequence ID" value="PSU45496.1"/>
    <property type="molecule type" value="Genomic_DNA"/>
</dbReference>
<evidence type="ECO:0000313" key="2">
    <source>
        <dbReference type="Proteomes" id="UP000240987"/>
    </source>
</evidence>
<dbReference type="PANTHER" id="PTHR39473:SF1">
    <property type="entry name" value="DINB-LIKE DOMAIN-CONTAINING PROTEIN"/>
    <property type="match status" value="1"/>
</dbReference>
<protein>
    <submittedName>
        <fullName evidence="1">DinB family protein</fullName>
    </submittedName>
</protein>
<organism evidence="1 2">
    <name type="scientific">Photobacterium frigidiphilum</name>
    <dbReference type="NCBI Taxonomy" id="264736"/>
    <lineage>
        <taxon>Bacteria</taxon>
        <taxon>Pseudomonadati</taxon>
        <taxon>Pseudomonadota</taxon>
        <taxon>Gammaproteobacteria</taxon>
        <taxon>Vibrionales</taxon>
        <taxon>Vibrionaceae</taxon>
        <taxon>Photobacterium</taxon>
    </lineage>
</organism>
<proteinExistence type="predicted"/>
<dbReference type="PANTHER" id="PTHR39473">
    <property type="match status" value="1"/>
</dbReference>
<dbReference type="SUPFAM" id="SSF109854">
    <property type="entry name" value="DinB/YfiT-like putative metalloenzymes"/>
    <property type="match status" value="1"/>
</dbReference>